<dbReference type="InterPro" id="IPR005254">
    <property type="entry name" value="Heme_biosyn_assoc_TPR_pro"/>
</dbReference>
<evidence type="ECO:0000256" key="7">
    <source>
        <dbReference type="ARBA" id="ARBA00022989"/>
    </source>
</evidence>
<evidence type="ECO:0000256" key="5">
    <source>
        <dbReference type="ARBA" id="ARBA00022519"/>
    </source>
</evidence>
<reference evidence="14" key="1">
    <citation type="submission" date="2016-10" db="EMBL/GenBank/DDBJ databases">
        <authorList>
            <person name="Varghese N."/>
            <person name="Submissions S."/>
        </authorList>
    </citation>
    <scope>NUCLEOTIDE SEQUENCE [LARGE SCALE GENOMIC DNA]</scope>
    <source>
        <strain evidence="14">Nm69</strain>
    </source>
</reference>
<dbReference type="Pfam" id="PF13181">
    <property type="entry name" value="TPR_8"/>
    <property type="match status" value="1"/>
</dbReference>
<dbReference type="GO" id="GO:0042168">
    <property type="term" value="P:heme metabolic process"/>
    <property type="evidence" value="ECO:0007669"/>
    <property type="project" value="InterPro"/>
</dbReference>
<keyword evidence="7 11" id="KW-1133">Transmembrane helix</keyword>
<dbReference type="Pfam" id="PF07219">
    <property type="entry name" value="HemY_N"/>
    <property type="match status" value="1"/>
</dbReference>
<evidence type="ECO:0000313" key="14">
    <source>
        <dbReference type="Proteomes" id="UP000199533"/>
    </source>
</evidence>
<dbReference type="SMART" id="SM00028">
    <property type="entry name" value="TPR"/>
    <property type="match status" value="2"/>
</dbReference>
<dbReference type="NCBIfam" id="TIGR00540">
    <property type="entry name" value="TPR_hemY_coli"/>
    <property type="match status" value="1"/>
</dbReference>
<feature type="repeat" description="TPR" evidence="10">
    <location>
        <begin position="354"/>
        <end position="387"/>
    </location>
</feature>
<keyword evidence="5" id="KW-0997">Cell inner membrane</keyword>
<evidence type="ECO:0000313" key="13">
    <source>
        <dbReference type="EMBL" id="SFK88543.1"/>
    </source>
</evidence>
<evidence type="ECO:0000256" key="1">
    <source>
        <dbReference type="ARBA" id="ARBA00002962"/>
    </source>
</evidence>
<dbReference type="InterPro" id="IPR019734">
    <property type="entry name" value="TPR_rpt"/>
</dbReference>
<evidence type="ECO:0000256" key="11">
    <source>
        <dbReference type="SAM" id="Phobius"/>
    </source>
</evidence>
<dbReference type="RefSeq" id="WP_090700512.1">
    <property type="nucleotide sequence ID" value="NZ_FOSP01000019.1"/>
</dbReference>
<keyword evidence="8 11" id="KW-0472">Membrane</keyword>
<evidence type="ECO:0000256" key="2">
    <source>
        <dbReference type="ARBA" id="ARBA00004429"/>
    </source>
</evidence>
<dbReference type="EMBL" id="FOSP01000019">
    <property type="protein sequence ID" value="SFK88543.1"/>
    <property type="molecule type" value="Genomic_DNA"/>
</dbReference>
<feature type="domain" description="HemY N-terminal" evidence="12">
    <location>
        <begin position="27"/>
        <end position="123"/>
    </location>
</feature>
<evidence type="ECO:0000256" key="8">
    <source>
        <dbReference type="ARBA" id="ARBA00023136"/>
    </source>
</evidence>
<comment type="pathway">
    <text evidence="3">Porphyrin-containing compound metabolism; protoheme biosynthesis.</text>
</comment>
<feature type="transmembrane region" description="Helical" evidence="11">
    <location>
        <begin position="44"/>
        <end position="65"/>
    </location>
</feature>
<dbReference type="InterPro" id="IPR010817">
    <property type="entry name" value="HemY_N"/>
</dbReference>
<accession>A0A1I4D6B7</accession>
<sequence length="391" mass="43841">MRLILWVLVLFAAAVAVALAVEEYSTGHLIVEIPSFEKIELSLDYAVAGLVAAFVVFYILVRMLIGLFDRRNIRAESLMLTSLKAFFEGDYDKAKKSATKGFKLAKTPLIKTINSVVATRSAHYVADTFTRDALLAKTEQEVQDERALRLVTKAELLLSAGRPQEALEALQDLYSTGGLQPTAVLRLELEAQKQVKNWDAVLEIADVLRRRHPLSRDNFEKIRHEAHLQNFKIKATNLKSLSKYWHSLSEHEQGNSRLAAAATRAYISLGDCATAHKIVERNVQTDWDSELILLYAECLNYHVSRQIECAEVWLKAQPNNADLLLMLGKLCAHCELWGKAQSYLEASVSVEPSATAHFSLAQLNEKLGKHELAMDHYNKALELTLRTSLAV</sequence>
<evidence type="ECO:0000256" key="6">
    <source>
        <dbReference type="ARBA" id="ARBA00022692"/>
    </source>
</evidence>
<keyword evidence="4" id="KW-1003">Cell membrane</keyword>
<name>A0A1I4D6B7_9PROT</name>
<evidence type="ECO:0000256" key="10">
    <source>
        <dbReference type="PROSITE-ProRule" id="PRU00339"/>
    </source>
</evidence>
<proteinExistence type="predicted"/>
<evidence type="ECO:0000256" key="4">
    <source>
        <dbReference type="ARBA" id="ARBA00022475"/>
    </source>
</evidence>
<dbReference type="PROSITE" id="PS50005">
    <property type="entry name" value="TPR"/>
    <property type="match status" value="1"/>
</dbReference>
<keyword evidence="9" id="KW-0627">Porphyrin biosynthesis</keyword>
<dbReference type="SUPFAM" id="SSF48452">
    <property type="entry name" value="TPR-like"/>
    <property type="match status" value="1"/>
</dbReference>
<dbReference type="OrthoDB" id="7053339at2"/>
<keyword evidence="10" id="KW-0802">TPR repeat</keyword>
<dbReference type="STRING" id="52441.SAMN05216302_101921"/>
<organism evidence="13 14">
    <name type="scientific">Nitrosomonas aestuarii</name>
    <dbReference type="NCBI Taxonomy" id="52441"/>
    <lineage>
        <taxon>Bacteria</taxon>
        <taxon>Pseudomonadati</taxon>
        <taxon>Pseudomonadota</taxon>
        <taxon>Betaproteobacteria</taxon>
        <taxon>Nitrosomonadales</taxon>
        <taxon>Nitrosomonadaceae</taxon>
        <taxon>Nitrosomonas</taxon>
    </lineage>
</organism>
<dbReference type="GO" id="GO:0006779">
    <property type="term" value="P:porphyrin-containing compound biosynthetic process"/>
    <property type="evidence" value="ECO:0007669"/>
    <property type="project" value="UniProtKB-KW"/>
</dbReference>
<protein>
    <submittedName>
        <fullName evidence="13">HemY protein</fullName>
    </submittedName>
</protein>
<dbReference type="InterPro" id="IPR011990">
    <property type="entry name" value="TPR-like_helical_dom_sf"/>
</dbReference>
<dbReference type="UniPathway" id="UPA00252"/>
<comment type="subcellular location">
    <subcellularLocation>
        <location evidence="2">Cell inner membrane</location>
        <topology evidence="2">Multi-pass membrane protein</topology>
    </subcellularLocation>
</comment>
<evidence type="ECO:0000256" key="3">
    <source>
        <dbReference type="ARBA" id="ARBA00004744"/>
    </source>
</evidence>
<keyword evidence="14" id="KW-1185">Reference proteome</keyword>
<comment type="function">
    <text evidence="1">Involved in a late step of protoheme IX synthesis.</text>
</comment>
<dbReference type="AlphaFoldDB" id="A0A1I4D6B7"/>
<dbReference type="GO" id="GO:0005886">
    <property type="term" value="C:plasma membrane"/>
    <property type="evidence" value="ECO:0007669"/>
    <property type="project" value="UniProtKB-SubCell"/>
</dbReference>
<evidence type="ECO:0000259" key="12">
    <source>
        <dbReference type="Pfam" id="PF07219"/>
    </source>
</evidence>
<keyword evidence="6 11" id="KW-0812">Transmembrane</keyword>
<gene>
    <name evidence="13" type="ORF">SAMN05216302_101921</name>
</gene>
<dbReference type="Proteomes" id="UP000199533">
    <property type="component" value="Unassembled WGS sequence"/>
</dbReference>
<dbReference type="Gene3D" id="1.25.40.10">
    <property type="entry name" value="Tetratricopeptide repeat domain"/>
    <property type="match status" value="1"/>
</dbReference>
<evidence type="ECO:0000256" key="9">
    <source>
        <dbReference type="ARBA" id="ARBA00023244"/>
    </source>
</evidence>